<dbReference type="Gene3D" id="3.40.50.300">
    <property type="entry name" value="P-loop containing nucleotide triphosphate hydrolases"/>
    <property type="match status" value="1"/>
</dbReference>
<dbReference type="InterPro" id="IPR002182">
    <property type="entry name" value="NB-ARC"/>
</dbReference>
<dbReference type="Proteomes" id="UP000823388">
    <property type="component" value="Chromosome 3N"/>
</dbReference>
<dbReference type="GO" id="GO:0098542">
    <property type="term" value="P:defense response to other organism"/>
    <property type="evidence" value="ECO:0007669"/>
    <property type="project" value="TreeGrafter"/>
</dbReference>
<evidence type="ECO:0000313" key="2">
    <source>
        <dbReference type="EMBL" id="KAG2622340.1"/>
    </source>
</evidence>
<dbReference type="Pfam" id="PF00931">
    <property type="entry name" value="NB-ARC"/>
    <property type="match status" value="1"/>
</dbReference>
<dbReference type="InterPro" id="IPR027417">
    <property type="entry name" value="P-loop_NTPase"/>
</dbReference>
<protein>
    <recommendedName>
        <fullName evidence="1">NB-ARC domain-containing protein</fullName>
    </recommendedName>
</protein>
<accession>A0A8T0UIK1</accession>
<evidence type="ECO:0000313" key="3">
    <source>
        <dbReference type="Proteomes" id="UP000823388"/>
    </source>
</evidence>
<reference evidence="2" key="1">
    <citation type="submission" date="2020-05" db="EMBL/GenBank/DDBJ databases">
        <title>WGS assembly of Panicum virgatum.</title>
        <authorList>
            <person name="Lovell J.T."/>
            <person name="Jenkins J."/>
            <person name="Shu S."/>
            <person name="Juenger T.E."/>
            <person name="Schmutz J."/>
        </authorList>
    </citation>
    <scope>NUCLEOTIDE SEQUENCE</scope>
    <source>
        <strain evidence="2">AP13</strain>
    </source>
</reference>
<feature type="domain" description="NB-ARC" evidence="1">
    <location>
        <begin position="2"/>
        <end position="91"/>
    </location>
</feature>
<dbReference type="PANTHER" id="PTHR23155">
    <property type="entry name" value="DISEASE RESISTANCE PROTEIN RP"/>
    <property type="match status" value="1"/>
</dbReference>
<evidence type="ECO:0000259" key="1">
    <source>
        <dbReference type="Pfam" id="PF00931"/>
    </source>
</evidence>
<comment type="caution">
    <text evidence="2">The sequence shown here is derived from an EMBL/GenBank/DDBJ whole genome shotgun (WGS) entry which is preliminary data.</text>
</comment>
<proteinExistence type="predicted"/>
<dbReference type="AlphaFoldDB" id="A0A8T0UIK1"/>
<organism evidence="2 3">
    <name type="scientific">Panicum virgatum</name>
    <name type="common">Blackwell switchgrass</name>
    <dbReference type="NCBI Taxonomy" id="38727"/>
    <lineage>
        <taxon>Eukaryota</taxon>
        <taxon>Viridiplantae</taxon>
        <taxon>Streptophyta</taxon>
        <taxon>Embryophyta</taxon>
        <taxon>Tracheophyta</taxon>
        <taxon>Spermatophyta</taxon>
        <taxon>Magnoliopsida</taxon>
        <taxon>Liliopsida</taxon>
        <taxon>Poales</taxon>
        <taxon>Poaceae</taxon>
        <taxon>PACMAD clade</taxon>
        <taxon>Panicoideae</taxon>
        <taxon>Panicodae</taxon>
        <taxon>Paniceae</taxon>
        <taxon>Panicinae</taxon>
        <taxon>Panicum</taxon>
        <taxon>Panicum sect. Hiantes</taxon>
    </lineage>
</organism>
<keyword evidence="3" id="KW-1185">Reference proteome</keyword>
<dbReference type="SUPFAM" id="SSF52540">
    <property type="entry name" value="P-loop containing nucleoside triphosphate hydrolases"/>
    <property type="match status" value="1"/>
</dbReference>
<name>A0A8T0UIK1_PANVG</name>
<gene>
    <name evidence="2" type="ORF">PVAP13_3NG283925</name>
</gene>
<dbReference type="EMBL" id="CM029042">
    <property type="protein sequence ID" value="KAG2622340.1"/>
    <property type="molecule type" value="Genomic_DNA"/>
</dbReference>
<sequence length="151" mass="17467">MKLLKDILYELHKGGEHPGANLDEIKHLIDLVRDFLRNKRYLIVIDDIWEKEPWDKVIGLALMENNMRSRIITTTRIIGVAEHVGGCYRLKPLSYESSEILFYGRIFGSKDKCPRQFFEVSKSILKKCGGVPLAMVYQVPRMLALFSSPQR</sequence>
<dbReference type="OrthoDB" id="598235at2759"/>
<dbReference type="InterPro" id="IPR044974">
    <property type="entry name" value="Disease_R_plants"/>
</dbReference>
<dbReference type="GO" id="GO:0043531">
    <property type="term" value="F:ADP binding"/>
    <property type="evidence" value="ECO:0007669"/>
    <property type="project" value="InterPro"/>
</dbReference>
<dbReference type="PANTHER" id="PTHR23155:SF1201">
    <property type="entry name" value="OS02G0301800 PROTEIN"/>
    <property type="match status" value="1"/>
</dbReference>